<sequence>MKSQPTFPKRIIVPGSTLTQIWRKLEKRQNDKLGYIEDMIPHTKRTMRMKRDQKSNHYEPKKLSKTFGLLRTSARYRAESFDKLNSYELFIGRMLDKKMITLDTFLEKLKI</sequence>
<evidence type="ECO:0000313" key="1">
    <source>
        <dbReference type="EMBL" id="GBN31317.1"/>
    </source>
</evidence>
<organism evidence="1 2">
    <name type="scientific">Araneus ventricosus</name>
    <name type="common">Orbweaver spider</name>
    <name type="synonym">Epeira ventricosa</name>
    <dbReference type="NCBI Taxonomy" id="182803"/>
    <lineage>
        <taxon>Eukaryota</taxon>
        <taxon>Metazoa</taxon>
        <taxon>Ecdysozoa</taxon>
        <taxon>Arthropoda</taxon>
        <taxon>Chelicerata</taxon>
        <taxon>Arachnida</taxon>
        <taxon>Araneae</taxon>
        <taxon>Araneomorphae</taxon>
        <taxon>Entelegynae</taxon>
        <taxon>Araneoidea</taxon>
        <taxon>Araneidae</taxon>
        <taxon>Araneus</taxon>
    </lineage>
</organism>
<evidence type="ECO:0000313" key="2">
    <source>
        <dbReference type="Proteomes" id="UP000499080"/>
    </source>
</evidence>
<dbReference type="Proteomes" id="UP000499080">
    <property type="component" value="Unassembled WGS sequence"/>
</dbReference>
<dbReference type="EMBL" id="BGPR01008066">
    <property type="protein sequence ID" value="GBN31317.1"/>
    <property type="molecule type" value="Genomic_DNA"/>
</dbReference>
<keyword evidence="2" id="KW-1185">Reference proteome</keyword>
<reference evidence="1 2" key="1">
    <citation type="journal article" date="2019" name="Sci. Rep.">
        <title>Orb-weaving spider Araneus ventricosus genome elucidates the spidroin gene catalogue.</title>
        <authorList>
            <person name="Kono N."/>
            <person name="Nakamura H."/>
            <person name="Ohtoshi R."/>
            <person name="Moran D.A.P."/>
            <person name="Shinohara A."/>
            <person name="Yoshida Y."/>
            <person name="Fujiwara M."/>
            <person name="Mori M."/>
            <person name="Tomita M."/>
            <person name="Arakawa K."/>
        </authorList>
    </citation>
    <scope>NUCLEOTIDE SEQUENCE [LARGE SCALE GENOMIC DNA]</scope>
</reference>
<gene>
    <name evidence="1" type="ORF">AVEN_28088_1</name>
</gene>
<comment type="caution">
    <text evidence="1">The sequence shown here is derived from an EMBL/GenBank/DDBJ whole genome shotgun (WGS) entry which is preliminary data.</text>
</comment>
<protein>
    <submittedName>
        <fullName evidence="1">Uncharacterized protein</fullName>
    </submittedName>
</protein>
<dbReference type="AlphaFoldDB" id="A0A4Y2MZN9"/>
<proteinExistence type="predicted"/>
<name>A0A4Y2MZN9_ARAVE</name>
<accession>A0A4Y2MZN9</accession>